<dbReference type="Gene3D" id="1.10.1240.20">
    <property type="entry name" value="Lytic transglycosylase, superhelical linker domain"/>
    <property type="match status" value="1"/>
</dbReference>
<evidence type="ECO:0000256" key="2">
    <source>
        <dbReference type="ARBA" id="ARBA00022729"/>
    </source>
</evidence>
<reference evidence="5 6" key="1">
    <citation type="submission" date="2018-01" db="EMBL/GenBank/DDBJ databases">
        <title>Whole genome sequencing of Histamine producing bacteria.</title>
        <authorList>
            <person name="Butler K."/>
        </authorList>
    </citation>
    <scope>NUCLEOTIDE SEQUENCE [LARGE SCALE GENOMIC DNA]</scope>
    <source>
        <strain evidence="5 6">JCM 12947</strain>
    </source>
</reference>
<comment type="caution">
    <text evidence="5">The sequence shown here is derived from an EMBL/GenBank/DDBJ whole genome shotgun (WGS) entry which is preliminary data.</text>
</comment>
<dbReference type="SUPFAM" id="SSF48435">
    <property type="entry name" value="Bacterial muramidases"/>
    <property type="match status" value="1"/>
</dbReference>
<dbReference type="NCBIfam" id="NF008631">
    <property type="entry name" value="PRK11619.1"/>
    <property type="match status" value="1"/>
</dbReference>
<evidence type="ECO:0000313" key="5">
    <source>
        <dbReference type="EMBL" id="PSU46762.1"/>
    </source>
</evidence>
<name>A0A2T3JCY7_9GAMM</name>
<dbReference type="InterPro" id="IPR023346">
    <property type="entry name" value="Lysozyme-like_dom_sf"/>
</dbReference>
<dbReference type="InterPro" id="IPR008939">
    <property type="entry name" value="Lytic_TGlycosylase_superhlx_U"/>
</dbReference>
<dbReference type="OrthoDB" id="92254at2"/>
<organism evidence="5 6">
    <name type="scientific">Photobacterium frigidiphilum</name>
    <dbReference type="NCBI Taxonomy" id="264736"/>
    <lineage>
        <taxon>Bacteria</taxon>
        <taxon>Pseudomonadati</taxon>
        <taxon>Pseudomonadota</taxon>
        <taxon>Gammaproteobacteria</taxon>
        <taxon>Vibrionales</taxon>
        <taxon>Vibrionaceae</taxon>
        <taxon>Photobacterium</taxon>
    </lineage>
</organism>
<evidence type="ECO:0000313" key="6">
    <source>
        <dbReference type="Proteomes" id="UP000240987"/>
    </source>
</evidence>
<dbReference type="AlphaFoldDB" id="A0A2T3JCY7"/>
<keyword evidence="6" id="KW-1185">Reference proteome</keyword>
<dbReference type="PANTHER" id="PTHR37423">
    <property type="entry name" value="SOLUBLE LYTIC MUREIN TRANSGLYCOSYLASE-RELATED"/>
    <property type="match status" value="1"/>
</dbReference>
<evidence type="ECO:0000256" key="1">
    <source>
        <dbReference type="ARBA" id="ARBA00007734"/>
    </source>
</evidence>
<sequence>MLSFSVHKVVTVTVVIFGLSCVPASHASKLEQQREWYVQAGKALDKRDEDGYRQLREKLDEYPLTPYLDYHDFSKDLSKKTPKEVTGFVADYKDLPFNTTVKGNYLSYLAKTQRWNDFLTVQPNEPNGQTLKCYYYYAQSQKGNKDLAWQGANALWLTGTSINDECDPLLSDWTKAGKRTNQRILDRMLLAYEQGNSGLLKYLDKQLSGTSQAIGDDVLGLLDKPQNVADFAKRSKVTEFNQQLAETAYKRLARKDVKEAVKQFQRTVDGQHLTPSRTQHIADYTTLRLMSTDKPDLIQWRDNKLKTSSSVNALERRIRLALREADYTEAEKWVNRLPQEAKDTTRWTFWQAYFLARNGKQSESNKLYSSILGQRDFYSAAAATVLNKPIVYPTQTVPESIAKQSKQYTTTLVRIQELIALDKSLDANREWYYLLSGKTVEQKRMLAAYAGKHKWHHLAVQATISGQLWDHVTLRFPMAHKWWFDFFSKQRDLPTPTMMALARQESAWNTQAQSPVGARGLMQLMPATAKETAKKLGRNYTGKNSLFDPGVNIRLGSGYLKMMLERYDDNRVYSFAAYNAGPGRVNRWKGQNSGSRDVYTFIEAIPFNETRGYVQNVLMFEIYYSDLMGKKSVLLKKNELTTRY</sequence>
<dbReference type="Pfam" id="PF01464">
    <property type="entry name" value="SLT"/>
    <property type="match status" value="1"/>
</dbReference>
<proteinExistence type="inferred from homology"/>
<dbReference type="InterPro" id="IPR012289">
    <property type="entry name" value="Lytic_TGlycosylase_superhlx_L"/>
</dbReference>
<accession>A0A2T3JCY7</accession>
<comment type="similarity">
    <text evidence="1">Belongs to the transglycosylase Slt family.</text>
</comment>
<dbReference type="CDD" id="cd13401">
    <property type="entry name" value="Slt70-like"/>
    <property type="match status" value="1"/>
</dbReference>
<evidence type="ECO:0000259" key="4">
    <source>
        <dbReference type="Pfam" id="PF14718"/>
    </source>
</evidence>
<dbReference type="Gene3D" id="1.10.530.10">
    <property type="match status" value="1"/>
</dbReference>
<dbReference type="Pfam" id="PF14718">
    <property type="entry name" value="SLT_L"/>
    <property type="match status" value="1"/>
</dbReference>
<dbReference type="RefSeq" id="WP_107243888.1">
    <property type="nucleotide sequence ID" value="NZ_PYMJ01000019.1"/>
</dbReference>
<dbReference type="SUPFAM" id="SSF53955">
    <property type="entry name" value="Lysozyme-like"/>
    <property type="match status" value="1"/>
</dbReference>
<dbReference type="InterPro" id="IPR037061">
    <property type="entry name" value="Lytic_TGlycoase_superhlx_L_sf"/>
</dbReference>
<keyword evidence="2" id="KW-0732">Signal</keyword>
<dbReference type="Gene3D" id="1.25.20.10">
    <property type="entry name" value="Bacterial muramidases"/>
    <property type="match status" value="1"/>
</dbReference>
<protein>
    <submittedName>
        <fullName evidence="5">Murein transglycosylase</fullName>
    </submittedName>
</protein>
<dbReference type="InterPro" id="IPR008258">
    <property type="entry name" value="Transglycosylase_SLT_dom_1"/>
</dbReference>
<feature type="domain" description="Lytic transglycosylase superhelical linker" evidence="4">
    <location>
        <begin position="407"/>
        <end position="472"/>
    </location>
</feature>
<dbReference type="PANTHER" id="PTHR37423:SF5">
    <property type="entry name" value="SOLUBLE LYTIC MUREIN TRANSGLYCOSYLASE"/>
    <property type="match status" value="1"/>
</dbReference>
<evidence type="ECO:0000259" key="3">
    <source>
        <dbReference type="Pfam" id="PF01464"/>
    </source>
</evidence>
<dbReference type="EMBL" id="PYMJ01000019">
    <property type="protein sequence ID" value="PSU46762.1"/>
    <property type="molecule type" value="Genomic_DNA"/>
</dbReference>
<dbReference type="GO" id="GO:0042597">
    <property type="term" value="C:periplasmic space"/>
    <property type="evidence" value="ECO:0007669"/>
    <property type="project" value="InterPro"/>
</dbReference>
<dbReference type="GO" id="GO:0004553">
    <property type="term" value="F:hydrolase activity, hydrolyzing O-glycosyl compounds"/>
    <property type="evidence" value="ECO:0007669"/>
    <property type="project" value="InterPro"/>
</dbReference>
<gene>
    <name evidence="5" type="ORF">C9J12_17490</name>
</gene>
<feature type="domain" description="Transglycosylase SLT" evidence="3">
    <location>
        <begin position="489"/>
        <end position="594"/>
    </location>
</feature>
<dbReference type="Proteomes" id="UP000240987">
    <property type="component" value="Unassembled WGS sequence"/>
</dbReference>